<evidence type="ECO:0000313" key="1">
    <source>
        <dbReference type="EMBL" id="MBS4189443.1"/>
    </source>
</evidence>
<reference evidence="1 2" key="1">
    <citation type="submission" date="2021-05" db="EMBL/GenBank/DDBJ databases">
        <title>Novel Bacillus species.</title>
        <authorList>
            <person name="Liu G."/>
        </authorList>
    </citation>
    <scope>NUCLEOTIDE SEQUENCE [LARGE SCALE GENOMIC DNA]</scope>
    <source>
        <strain evidence="1 2">FJAT-49705</strain>
    </source>
</reference>
<accession>A0ABS5NPV8</accession>
<keyword evidence="2" id="KW-1185">Reference proteome</keyword>
<protein>
    <submittedName>
        <fullName evidence="1">Uncharacterized protein</fullName>
    </submittedName>
</protein>
<evidence type="ECO:0000313" key="2">
    <source>
        <dbReference type="Proteomes" id="UP000681027"/>
    </source>
</evidence>
<dbReference type="EMBL" id="JAGYPM010000001">
    <property type="protein sequence ID" value="MBS4189443.1"/>
    <property type="molecule type" value="Genomic_DNA"/>
</dbReference>
<dbReference type="RefSeq" id="WP_213100877.1">
    <property type="nucleotide sequence ID" value="NZ_JAGYPM010000001.1"/>
</dbReference>
<sequence>MGIEKQSALMENTLYELCNRNGSGRRINKRKPYVLALITSHLIGMEPGLSYLRDLSNAHLMLRISAEDELFSHFSLGELVSVIGNDDWILQRELSEMIIKKVDIIFLPILSFSLVSDILSYNDRRLFVRIILKAILSGKKVIGLKLGADPYHPIWRMEGMDKGPQIIKRKLQEQLQGLKSLGIKLIDTDEKMDFTYEKAYKKSIITEKTIRYVHQNNQSSLFISNETIITPLAKDMARELKISLITE</sequence>
<proteinExistence type="predicted"/>
<dbReference type="Proteomes" id="UP000681027">
    <property type="component" value="Unassembled WGS sequence"/>
</dbReference>
<name>A0ABS5NPV8_9BACI</name>
<organism evidence="1 2">
    <name type="scientific">Cytobacillus citreus</name>
    <dbReference type="NCBI Taxonomy" id="2833586"/>
    <lineage>
        <taxon>Bacteria</taxon>
        <taxon>Bacillati</taxon>
        <taxon>Bacillota</taxon>
        <taxon>Bacilli</taxon>
        <taxon>Bacillales</taxon>
        <taxon>Bacillaceae</taxon>
        <taxon>Cytobacillus</taxon>
    </lineage>
</organism>
<gene>
    <name evidence="1" type="ORF">KHA94_04315</name>
</gene>
<comment type="caution">
    <text evidence="1">The sequence shown here is derived from an EMBL/GenBank/DDBJ whole genome shotgun (WGS) entry which is preliminary data.</text>
</comment>